<name>A0AAQ3QK31_9LILI</name>
<sequence length="216" mass="24085">MGEGSGNLPPGFRFFPSDEELVAHFLYRKAALLPPHPDIIPTVDHHQISDPWTLTGKALQGGNKSWYFFASRCDGESGGASENGYWDAVPAEDQVISSGNRDVGVKKTLHYYAGEGIRTSWVMHEYHLLDGVLGSTSRSRRKRTQPAAVSYNYHELIMYVEMANKWVVCRVHESAAPASLHDEVGGTELSCLDEVFLSLDDLDEALFRSKRLQLES</sequence>
<dbReference type="Gene3D" id="2.170.150.80">
    <property type="entry name" value="NAC domain"/>
    <property type="match status" value="1"/>
</dbReference>
<evidence type="ECO:0000256" key="2">
    <source>
        <dbReference type="ARBA" id="ARBA00023125"/>
    </source>
</evidence>
<evidence type="ECO:0000256" key="4">
    <source>
        <dbReference type="ARBA" id="ARBA00023242"/>
    </source>
</evidence>
<keyword evidence="1" id="KW-0805">Transcription regulation</keyword>
<dbReference type="AlphaFoldDB" id="A0AAQ3QK31"/>
<evidence type="ECO:0000256" key="3">
    <source>
        <dbReference type="ARBA" id="ARBA00023163"/>
    </source>
</evidence>
<dbReference type="InterPro" id="IPR003441">
    <property type="entry name" value="NAC-dom"/>
</dbReference>
<evidence type="ECO:0000313" key="6">
    <source>
        <dbReference type="EMBL" id="WOL14219.1"/>
    </source>
</evidence>
<keyword evidence="2" id="KW-0238">DNA-binding</keyword>
<accession>A0AAQ3QK31</accession>
<reference evidence="6 7" key="1">
    <citation type="submission" date="2023-10" db="EMBL/GenBank/DDBJ databases">
        <title>Chromosome-scale genome assembly provides insights into flower coloration mechanisms of Canna indica.</title>
        <authorList>
            <person name="Li C."/>
        </authorList>
    </citation>
    <scope>NUCLEOTIDE SEQUENCE [LARGE SCALE GENOMIC DNA]</scope>
    <source>
        <tissue evidence="6">Flower</tissue>
    </source>
</reference>
<dbReference type="PANTHER" id="PTHR31719:SF134">
    <property type="entry name" value="NAC DOMAIN-CONTAINING PROTEIN 104"/>
    <property type="match status" value="1"/>
</dbReference>
<dbReference type="PROSITE" id="PS51005">
    <property type="entry name" value="NAC"/>
    <property type="match status" value="1"/>
</dbReference>
<keyword evidence="7" id="KW-1185">Reference proteome</keyword>
<proteinExistence type="predicted"/>
<gene>
    <name evidence="6" type="ORF">Cni_G22999</name>
</gene>
<evidence type="ECO:0000256" key="1">
    <source>
        <dbReference type="ARBA" id="ARBA00023015"/>
    </source>
</evidence>
<dbReference type="GO" id="GO:0006355">
    <property type="term" value="P:regulation of DNA-templated transcription"/>
    <property type="evidence" value="ECO:0007669"/>
    <property type="project" value="InterPro"/>
</dbReference>
<dbReference type="EMBL" id="CP136896">
    <property type="protein sequence ID" value="WOL14219.1"/>
    <property type="molecule type" value="Genomic_DNA"/>
</dbReference>
<feature type="domain" description="NAC" evidence="5">
    <location>
        <begin position="8"/>
        <end position="174"/>
    </location>
</feature>
<dbReference type="Proteomes" id="UP001327560">
    <property type="component" value="Chromosome 7"/>
</dbReference>
<evidence type="ECO:0000259" key="5">
    <source>
        <dbReference type="PROSITE" id="PS51005"/>
    </source>
</evidence>
<organism evidence="6 7">
    <name type="scientific">Canna indica</name>
    <name type="common">Indian-shot</name>
    <dbReference type="NCBI Taxonomy" id="4628"/>
    <lineage>
        <taxon>Eukaryota</taxon>
        <taxon>Viridiplantae</taxon>
        <taxon>Streptophyta</taxon>
        <taxon>Embryophyta</taxon>
        <taxon>Tracheophyta</taxon>
        <taxon>Spermatophyta</taxon>
        <taxon>Magnoliopsida</taxon>
        <taxon>Liliopsida</taxon>
        <taxon>Zingiberales</taxon>
        <taxon>Cannaceae</taxon>
        <taxon>Canna</taxon>
    </lineage>
</organism>
<dbReference type="SUPFAM" id="SSF101941">
    <property type="entry name" value="NAC domain"/>
    <property type="match status" value="1"/>
</dbReference>
<evidence type="ECO:0000313" key="7">
    <source>
        <dbReference type="Proteomes" id="UP001327560"/>
    </source>
</evidence>
<dbReference type="Pfam" id="PF02365">
    <property type="entry name" value="NAM"/>
    <property type="match status" value="1"/>
</dbReference>
<dbReference type="GO" id="GO:0003677">
    <property type="term" value="F:DNA binding"/>
    <property type="evidence" value="ECO:0007669"/>
    <property type="project" value="UniProtKB-KW"/>
</dbReference>
<dbReference type="GO" id="GO:0048731">
    <property type="term" value="P:system development"/>
    <property type="evidence" value="ECO:0007669"/>
    <property type="project" value="TreeGrafter"/>
</dbReference>
<keyword evidence="3" id="KW-0804">Transcription</keyword>
<dbReference type="PANTHER" id="PTHR31719">
    <property type="entry name" value="NAC TRANSCRIPTION FACTOR 56"/>
    <property type="match status" value="1"/>
</dbReference>
<protein>
    <submittedName>
        <fullName evidence="6">NAC domain-containing protein</fullName>
    </submittedName>
</protein>
<dbReference type="InterPro" id="IPR036093">
    <property type="entry name" value="NAC_dom_sf"/>
</dbReference>
<keyword evidence="4" id="KW-0539">Nucleus</keyword>